<feature type="transmembrane region" description="Helical" evidence="7">
    <location>
        <begin position="21"/>
        <end position="43"/>
    </location>
</feature>
<reference evidence="9 10" key="1">
    <citation type="submission" date="2019-12" db="EMBL/GenBank/DDBJ databases">
        <authorList>
            <person name="Kun Z."/>
        </authorList>
    </citation>
    <scope>NUCLEOTIDE SEQUENCE [LARGE SCALE GENOMIC DNA]</scope>
    <source>
        <strain evidence="9 10">YIM 123512</strain>
    </source>
</reference>
<comment type="similarity">
    <text evidence="2">Belongs to the CpsC/CapA family.</text>
</comment>
<dbReference type="Gene3D" id="3.40.50.300">
    <property type="entry name" value="P-loop containing nucleotide triphosphate hydrolases"/>
    <property type="match status" value="1"/>
</dbReference>
<name>A0A6L7EWE7_9ACTN</name>
<feature type="domain" description="Polysaccharide chain length determinant N-terminal" evidence="8">
    <location>
        <begin position="15"/>
        <end position="59"/>
    </location>
</feature>
<evidence type="ECO:0000256" key="2">
    <source>
        <dbReference type="ARBA" id="ARBA00006683"/>
    </source>
</evidence>
<evidence type="ECO:0000256" key="4">
    <source>
        <dbReference type="ARBA" id="ARBA00022692"/>
    </source>
</evidence>
<keyword evidence="3" id="KW-1003">Cell membrane</keyword>
<evidence type="ECO:0000259" key="8">
    <source>
        <dbReference type="Pfam" id="PF02706"/>
    </source>
</evidence>
<evidence type="ECO:0000256" key="6">
    <source>
        <dbReference type="ARBA" id="ARBA00023136"/>
    </source>
</evidence>
<evidence type="ECO:0000313" key="10">
    <source>
        <dbReference type="Proteomes" id="UP000473325"/>
    </source>
</evidence>
<gene>
    <name evidence="9" type="ORF">GRQ65_16045</name>
</gene>
<dbReference type="Pfam" id="PF02706">
    <property type="entry name" value="Wzz"/>
    <property type="match status" value="1"/>
</dbReference>
<evidence type="ECO:0000313" key="9">
    <source>
        <dbReference type="EMBL" id="MXG91060.1"/>
    </source>
</evidence>
<evidence type="ECO:0000256" key="7">
    <source>
        <dbReference type="SAM" id="Phobius"/>
    </source>
</evidence>
<dbReference type="AlphaFoldDB" id="A0A6L7EWE7"/>
<accession>A0A6L7EWE7</accession>
<evidence type="ECO:0000256" key="3">
    <source>
        <dbReference type="ARBA" id="ARBA00022475"/>
    </source>
</evidence>
<protein>
    <recommendedName>
        <fullName evidence="8">Polysaccharide chain length determinant N-terminal domain-containing protein</fullName>
    </recommendedName>
</protein>
<organism evidence="9 10">
    <name type="scientific">Nocardioides flavescens</name>
    <dbReference type="NCBI Taxonomy" id="2691959"/>
    <lineage>
        <taxon>Bacteria</taxon>
        <taxon>Bacillati</taxon>
        <taxon>Actinomycetota</taxon>
        <taxon>Actinomycetes</taxon>
        <taxon>Propionibacteriales</taxon>
        <taxon>Nocardioidaceae</taxon>
        <taxon>Nocardioides</taxon>
    </lineage>
</organism>
<keyword evidence="5 7" id="KW-1133">Transmembrane helix</keyword>
<keyword evidence="10" id="KW-1185">Reference proteome</keyword>
<dbReference type="InterPro" id="IPR027417">
    <property type="entry name" value="P-loop_NTPase"/>
</dbReference>
<dbReference type="SUPFAM" id="SSF52540">
    <property type="entry name" value="P-loop containing nucleoside triphosphate hydrolases"/>
    <property type="match status" value="1"/>
</dbReference>
<evidence type="ECO:0000256" key="1">
    <source>
        <dbReference type="ARBA" id="ARBA00004651"/>
    </source>
</evidence>
<dbReference type="GO" id="GO:0005886">
    <property type="term" value="C:plasma membrane"/>
    <property type="evidence" value="ECO:0007669"/>
    <property type="project" value="UniProtKB-SubCell"/>
</dbReference>
<dbReference type="RefSeq" id="WP_337191786.1">
    <property type="nucleotide sequence ID" value="NZ_WUEK01000010.1"/>
</dbReference>
<dbReference type="GO" id="GO:0004713">
    <property type="term" value="F:protein tyrosine kinase activity"/>
    <property type="evidence" value="ECO:0007669"/>
    <property type="project" value="TreeGrafter"/>
</dbReference>
<dbReference type="EMBL" id="WUEK01000010">
    <property type="protein sequence ID" value="MXG91060.1"/>
    <property type="molecule type" value="Genomic_DNA"/>
</dbReference>
<feature type="transmembrane region" description="Helical" evidence="7">
    <location>
        <begin position="157"/>
        <end position="177"/>
    </location>
</feature>
<proteinExistence type="inferred from homology"/>
<evidence type="ECO:0000256" key="5">
    <source>
        <dbReference type="ARBA" id="ARBA00022989"/>
    </source>
</evidence>
<dbReference type="PANTHER" id="PTHR32309:SF13">
    <property type="entry name" value="FERRIC ENTEROBACTIN TRANSPORT PROTEIN FEPE"/>
    <property type="match status" value="1"/>
</dbReference>
<dbReference type="InterPro" id="IPR003856">
    <property type="entry name" value="LPS_length_determ_N"/>
</dbReference>
<keyword evidence="6 7" id="KW-0472">Membrane</keyword>
<sequence>MRSRREVAMAARDVLAAAWRRRLPVVLVVVVAAVAALIGAQLAPQRWTATALVQVVVAEPDGSSEVRVRPDDLAASLAAASPADVRPGAPAAELSSEGAFVRVEVEAGEARTAAARADAVAAALTRARIGEELGPGGPAQVVLVAPAGAPSATSSPWLGLLTALAALVAAGLTAVAAGAPDRRVLRLDDVAEVEAAVAAPLLARFDAPRDLTELPALTPGTAAAEAFRHLAWTVRGRGADAAPPTTRTVAADVVDGDDHVWVGANLAISLAQAGRRVLLADGRMGERFGVPGRRAPDTPGLYDVLGGADLGAAVTPGPVSGLQVLPSGTWGDEPVGTLLARRFAAFLDSATSSYDDVVVLGPPLEDSDDSRVMAEAADLVLTVAGGAVTFPTLRGHAERLRAAGARVLGTVVISRP</sequence>
<dbReference type="InterPro" id="IPR050445">
    <property type="entry name" value="Bact_polysacc_biosynth/exp"/>
</dbReference>
<comment type="caution">
    <text evidence="9">The sequence shown here is derived from an EMBL/GenBank/DDBJ whole genome shotgun (WGS) entry which is preliminary data.</text>
</comment>
<dbReference type="Proteomes" id="UP000473325">
    <property type="component" value="Unassembled WGS sequence"/>
</dbReference>
<dbReference type="PANTHER" id="PTHR32309">
    <property type="entry name" value="TYROSINE-PROTEIN KINASE"/>
    <property type="match status" value="1"/>
</dbReference>
<comment type="subcellular location">
    <subcellularLocation>
        <location evidence="1">Cell membrane</location>
        <topology evidence="1">Multi-pass membrane protein</topology>
    </subcellularLocation>
</comment>
<keyword evidence="4 7" id="KW-0812">Transmembrane</keyword>